<gene>
    <name evidence="2" type="ORF">Taro_040636</name>
</gene>
<evidence type="ECO:0000313" key="2">
    <source>
        <dbReference type="EMBL" id="MQM07790.1"/>
    </source>
</evidence>
<feature type="non-terminal residue" evidence="2">
    <location>
        <position position="91"/>
    </location>
</feature>
<sequence length="91" mass="10200">AYPKKSAVWCSTVIPRTCALALHPPMGIILEAITTLRCCEDFSLERLGLLGDLHLNSISVTSPRMKKNPKFFIQIVIFFFLAYVMIVSSLI</sequence>
<comment type="caution">
    <text evidence="2">The sequence shown here is derived from an EMBL/GenBank/DDBJ whole genome shotgun (WGS) entry which is preliminary data.</text>
</comment>
<dbReference type="Proteomes" id="UP000652761">
    <property type="component" value="Unassembled WGS sequence"/>
</dbReference>
<name>A0A843WYT9_COLES</name>
<keyword evidence="3" id="KW-1185">Reference proteome</keyword>
<reference evidence="2" key="1">
    <citation type="submission" date="2017-07" db="EMBL/GenBank/DDBJ databases">
        <title>Taro Niue Genome Assembly and Annotation.</title>
        <authorList>
            <person name="Atibalentja N."/>
            <person name="Keating K."/>
            <person name="Fields C.J."/>
        </authorList>
    </citation>
    <scope>NUCLEOTIDE SEQUENCE</scope>
    <source>
        <strain evidence="2">Niue_2</strain>
        <tissue evidence="2">Leaf</tissue>
    </source>
</reference>
<feature type="transmembrane region" description="Helical" evidence="1">
    <location>
        <begin position="71"/>
        <end position="90"/>
    </location>
</feature>
<evidence type="ECO:0000313" key="3">
    <source>
        <dbReference type="Proteomes" id="UP000652761"/>
    </source>
</evidence>
<evidence type="ECO:0000256" key="1">
    <source>
        <dbReference type="SAM" id="Phobius"/>
    </source>
</evidence>
<keyword evidence="1" id="KW-1133">Transmembrane helix</keyword>
<organism evidence="2 3">
    <name type="scientific">Colocasia esculenta</name>
    <name type="common">Wild taro</name>
    <name type="synonym">Arum esculentum</name>
    <dbReference type="NCBI Taxonomy" id="4460"/>
    <lineage>
        <taxon>Eukaryota</taxon>
        <taxon>Viridiplantae</taxon>
        <taxon>Streptophyta</taxon>
        <taxon>Embryophyta</taxon>
        <taxon>Tracheophyta</taxon>
        <taxon>Spermatophyta</taxon>
        <taxon>Magnoliopsida</taxon>
        <taxon>Liliopsida</taxon>
        <taxon>Araceae</taxon>
        <taxon>Aroideae</taxon>
        <taxon>Colocasieae</taxon>
        <taxon>Colocasia</taxon>
    </lineage>
</organism>
<keyword evidence="1" id="KW-0472">Membrane</keyword>
<protein>
    <submittedName>
        <fullName evidence="2">Uncharacterized protein</fullName>
    </submittedName>
</protein>
<dbReference type="EMBL" id="NMUH01003952">
    <property type="protein sequence ID" value="MQM07790.1"/>
    <property type="molecule type" value="Genomic_DNA"/>
</dbReference>
<keyword evidence="1" id="KW-0812">Transmembrane</keyword>
<accession>A0A843WYT9</accession>
<proteinExistence type="predicted"/>
<dbReference type="AlphaFoldDB" id="A0A843WYT9"/>